<keyword evidence="2" id="KW-1185">Reference proteome</keyword>
<proteinExistence type="predicted"/>
<reference evidence="1 2" key="1">
    <citation type="submission" date="2021-06" db="EMBL/GenBank/DDBJ databases">
        <title>Caerostris extrusa draft genome.</title>
        <authorList>
            <person name="Kono N."/>
            <person name="Arakawa K."/>
        </authorList>
    </citation>
    <scope>NUCLEOTIDE SEQUENCE [LARGE SCALE GENOMIC DNA]</scope>
</reference>
<evidence type="ECO:0000313" key="1">
    <source>
        <dbReference type="EMBL" id="GIY11317.1"/>
    </source>
</evidence>
<accession>A0AAV4QQ05</accession>
<organism evidence="1 2">
    <name type="scientific">Caerostris extrusa</name>
    <name type="common">Bark spider</name>
    <name type="synonym">Caerostris bankana</name>
    <dbReference type="NCBI Taxonomy" id="172846"/>
    <lineage>
        <taxon>Eukaryota</taxon>
        <taxon>Metazoa</taxon>
        <taxon>Ecdysozoa</taxon>
        <taxon>Arthropoda</taxon>
        <taxon>Chelicerata</taxon>
        <taxon>Arachnida</taxon>
        <taxon>Araneae</taxon>
        <taxon>Araneomorphae</taxon>
        <taxon>Entelegynae</taxon>
        <taxon>Araneoidea</taxon>
        <taxon>Araneidae</taxon>
        <taxon>Caerostris</taxon>
    </lineage>
</organism>
<dbReference type="AlphaFoldDB" id="A0AAV4QQ05"/>
<dbReference type="EMBL" id="BPLR01006633">
    <property type="protein sequence ID" value="GIY11317.1"/>
    <property type="molecule type" value="Genomic_DNA"/>
</dbReference>
<sequence length="89" mass="10416">MERNSRDYPQSLPDSTKFYKQDLLLLSEFQIRLPQLETQRIIPQSILGLQEEFLQAFFCKKQDLSLLDEIHIQLLPLGNPNWLLDQSGA</sequence>
<comment type="caution">
    <text evidence="1">The sequence shown here is derived from an EMBL/GenBank/DDBJ whole genome shotgun (WGS) entry which is preliminary data.</text>
</comment>
<protein>
    <recommendedName>
        <fullName evidence="3">Maturase K</fullName>
    </recommendedName>
</protein>
<gene>
    <name evidence="1" type="ORF">CEXT_680151</name>
</gene>
<dbReference type="Proteomes" id="UP001054945">
    <property type="component" value="Unassembled WGS sequence"/>
</dbReference>
<name>A0AAV4QQ05_CAEEX</name>
<evidence type="ECO:0008006" key="3">
    <source>
        <dbReference type="Google" id="ProtNLM"/>
    </source>
</evidence>
<evidence type="ECO:0000313" key="2">
    <source>
        <dbReference type="Proteomes" id="UP001054945"/>
    </source>
</evidence>